<keyword evidence="2" id="KW-1185">Reference proteome</keyword>
<gene>
    <name evidence="1" type="ORF">PBS001_LOCUS7954</name>
</gene>
<accession>A0ABN8D9J2</accession>
<dbReference type="EMBL" id="CAKLCB010000380">
    <property type="protein sequence ID" value="CAH0521508.1"/>
    <property type="molecule type" value="Genomic_DNA"/>
</dbReference>
<sequence>MEIYVPFREVCDTVLKYKDAKAGVVAQTLYNLEFCQGSICQPLWMCRSPHLAKQILAPPSGVVATMKLSLAGVLLLHLPPVSSEESLAPMAEPSANGEMVVLCAGMRVFALEPRFLAILAAHQVSHDEVANVCSTRISEYNTWHSAKNA</sequence>
<reference evidence="1 2" key="1">
    <citation type="submission" date="2021-11" db="EMBL/GenBank/DDBJ databases">
        <authorList>
            <person name="Islam A."/>
            <person name="Islam S."/>
            <person name="Flora M.S."/>
            <person name="Rahman M."/>
            <person name="Ziaur R.M."/>
            <person name="Epstein J.H."/>
            <person name="Hassan M."/>
            <person name="Klassen M."/>
            <person name="Woodard K."/>
            <person name="Webb A."/>
            <person name="Webby R.J."/>
            <person name="El Zowalaty M.E."/>
        </authorList>
    </citation>
    <scope>NUCLEOTIDE SEQUENCE [LARGE SCALE GENOMIC DNA]</scope>
    <source>
        <strain evidence="1">Pbs1</strain>
    </source>
</reference>
<comment type="caution">
    <text evidence="1">The sequence shown here is derived from an EMBL/GenBank/DDBJ whole genome shotgun (WGS) entry which is preliminary data.</text>
</comment>
<dbReference type="Proteomes" id="UP001158986">
    <property type="component" value="Unassembled WGS sequence"/>
</dbReference>
<protein>
    <submittedName>
        <fullName evidence="1">Uncharacterized protein</fullName>
    </submittedName>
</protein>
<organism evidence="1 2">
    <name type="scientific">Peronospora belbahrii</name>
    <dbReference type="NCBI Taxonomy" id="622444"/>
    <lineage>
        <taxon>Eukaryota</taxon>
        <taxon>Sar</taxon>
        <taxon>Stramenopiles</taxon>
        <taxon>Oomycota</taxon>
        <taxon>Peronosporomycetes</taxon>
        <taxon>Peronosporales</taxon>
        <taxon>Peronosporaceae</taxon>
        <taxon>Peronospora</taxon>
    </lineage>
</organism>
<evidence type="ECO:0000313" key="2">
    <source>
        <dbReference type="Proteomes" id="UP001158986"/>
    </source>
</evidence>
<name>A0ABN8D9J2_9STRA</name>
<proteinExistence type="predicted"/>
<evidence type="ECO:0000313" key="1">
    <source>
        <dbReference type="EMBL" id="CAH0521508.1"/>
    </source>
</evidence>